<dbReference type="AlphaFoldDB" id="A0A381MZS4"/>
<dbReference type="EMBL" id="UINC01000033">
    <property type="protein sequence ID" value="SUZ47729.1"/>
    <property type="molecule type" value="Genomic_DNA"/>
</dbReference>
<evidence type="ECO:0000313" key="1">
    <source>
        <dbReference type="EMBL" id="SUZ47729.1"/>
    </source>
</evidence>
<proteinExistence type="predicted"/>
<gene>
    <name evidence="1" type="ORF">METZ01_LOCUS583</name>
</gene>
<organism evidence="1">
    <name type="scientific">marine metagenome</name>
    <dbReference type="NCBI Taxonomy" id="408172"/>
    <lineage>
        <taxon>unclassified sequences</taxon>
        <taxon>metagenomes</taxon>
        <taxon>ecological metagenomes</taxon>
    </lineage>
</organism>
<sequence>MLHPKLRIEQRVSLPSIFWSGGVAEWLGSGLQSRVRRFDSGPRLKVSDTCRSDWAGRLRAFRAIGAVG</sequence>
<accession>A0A381MZS4</accession>
<protein>
    <submittedName>
        <fullName evidence="1">Uncharacterized protein</fullName>
    </submittedName>
</protein>
<name>A0A381MZS4_9ZZZZ</name>
<reference evidence="1" key="1">
    <citation type="submission" date="2018-05" db="EMBL/GenBank/DDBJ databases">
        <authorList>
            <person name="Lanie J.A."/>
            <person name="Ng W.-L."/>
            <person name="Kazmierczak K.M."/>
            <person name="Andrzejewski T.M."/>
            <person name="Davidsen T.M."/>
            <person name="Wayne K.J."/>
            <person name="Tettelin H."/>
            <person name="Glass J.I."/>
            <person name="Rusch D."/>
            <person name="Podicherti R."/>
            <person name="Tsui H.-C.T."/>
            <person name="Winkler M.E."/>
        </authorList>
    </citation>
    <scope>NUCLEOTIDE SEQUENCE</scope>
</reference>